<dbReference type="AlphaFoldDB" id="A0A8J3QTG2"/>
<proteinExistence type="predicted"/>
<organism evidence="2 3">
    <name type="scientific">Rugosimonospora africana</name>
    <dbReference type="NCBI Taxonomy" id="556532"/>
    <lineage>
        <taxon>Bacteria</taxon>
        <taxon>Bacillati</taxon>
        <taxon>Actinomycetota</taxon>
        <taxon>Actinomycetes</taxon>
        <taxon>Micromonosporales</taxon>
        <taxon>Micromonosporaceae</taxon>
        <taxon>Rugosimonospora</taxon>
    </lineage>
</organism>
<evidence type="ECO:0000313" key="3">
    <source>
        <dbReference type="Proteomes" id="UP000642748"/>
    </source>
</evidence>
<gene>
    <name evidence="2" type="ORF">Raf01_53320</name>
</gene>
<protein>
    <submittedName>
        <fullName evidence="2">Uncharacterized protein</fullName>
    </submittedName>
</protein>
<dbReference type="Proteomes" id="UP000642748">
    <property type="component" value="Unassembled WGS sequence"/>
</dbReference>
<evidence type="ECO:0000313" key="2">
    <source>
        <dbReference type="EMBL" id="GIH17160.1"/>
    </source>
</evidence>
<dbReference type="PROSITE" id="PS51257">
    <property type="entry name" value="PROKAR_LIPOPROTEIN"/>
    <property type="match status" value="1"/>
</dbReference>
<feature type="region of interest" description="Disordered" evidence="1">
    <location>
        <begin position="35"/>
        <end position="94"/>
    </location>
</feature>
<comment type="caution">
    <text evidence="2">The sequence shown here is derived from an EMBL/GenBank/DDBJ whole genome shotgun (WGS) entry which is preliminary data.</text>
</comment>
<reference evidence="2" key="1">
    <citation type="submission" date="2021-01" db="EMBL/GenBank/DDBJ databases">
        <title>Whole genome shotgun sequence of Rugosimonospora africana NBRC 104875.</title>
        <authorList>
            <person name="Komaki H."/>
            <person name="Tamura T."/>
        </authorList>
    </citation>
    <scope>NUCLEOTIDE SEQUENCE</scope>
    <source>
        <strain evidence="2">NBRC 104875</strain>
    </source>
</reference>
<dbReference type="EMBL" id="BONZ01000050">
    <property type="protein sequence ID" value="GIH17160.1"/>
    <property type="molecule type" value="Genomic_DNA"/>
</dbReference>
<name>A0A8J3QTG2_9ACTN</name>
<feature type="compositionally biased region" description="Low complexity" evidence="1">
    <location>
        <begin position="49"/>
        <end position="89"/>
    </location>
</feature>
<sequence length="215" mass="21376">MRRGNTAPGPAGPGARPVHLAGLAIAVLLATGCGQQTGPSAAGPPGPAAAPSAVSSTMPAATPAAPSTEPAGATSAASSAPTSAAPSSGVSMSPADRTACAELLRRLTQVTQTISASSELLTNSLDRQQLSQRIADETTRLRQAADLMAQGSVPPRLVAADRDLVAALHAFADDFNRAAGAAKQGDLSTAAGAMNDEATVRRIVEASQTIEETCA</sequence>
<evidence type="ECO:0000256" key="1">
    <source>
        <dbReference type="SAM" id="MobiDB-lite"/>
    </source>
</evidence>
<accession>A0A8J3QTG2</accession>
<keyword evidence="3" id="KW-1185">Reference proteome</keyword>